<evidence type="ECO:0000313" key="3">
    <source>
        <dbReference type="Proteomes" id="UP000069443"/>
    </source>
</evidence>
<proteinExistence type="predicted"/>
<dbReference type="RefSeq" id="WP_024451809.1">
    <property type="nucleotide sequence ID" value="NZ_BCSY01000137.1"/>
</dbReference>
<dbReference type="PRINTS" id="PR00111">
    <property type="entry name" value="ABHYDROLASE"/>
</dbReference>
<reference evidence="3" key="1">
    <citation type="journal article" date="2016" name="Genome Announc.">
        <title>Draft Genome Sequences of Five Rapidly Growing Mycobacterium Species, M. thermoresistibile, M. fortuitum subsp. acetamidolyticum, M. canariasense, M. brisbanense, and M. novocastrense.</title>
        <authorList>
            <person name="Katahira K."/>
            <person name="Ogura Y."/>
            <person name="Gotoh Y."/>
            <person name="Hayashi T."/>
        </authorList>
    </citation>
    <scope>NUCLEOTIDE SEQUENCE [LARGE SCALE GENOMIC DNA]</scope>
    <source>
        <strain evidence="3">JCM15298</strain>
    </source>
</reference>
<feature type="domain" description="AB hydrolase-1" evidence="1">
    <location>
        <begin position="58"/>
        <end position="285"/>
    </location>
</feature>
<dbReference type="Pfam" id="PF12697">
    <property type="entry name" value="Abhydrolase_6"/>
    <property type="match status" value="1"/>
</dbReference>
<keyword evidence="3" id="KW-1185">Reference proteome</keyword>
<gene>
    <name evidence="2" type="ORF">RMCC_6825</name>
</gene>
<dbReference type="PANTHER" id="PTHR43689">
    <property type="entry name" value="HYDROLASE"/>
    <property type="match status" value="1"/>
</dbReference>
<dbReference type="SUPFAM" id="SSF53474">
    <property type="entry name" value="alpha/beta-Hydrolases"/>
    <property type="match status" value="1"/>
</dbReference>
<evidence type="ECO:0000259" key="1">
    <source>
        <dbReference type="Pfam" id="PF12697"/>
    </source>
</evidence>
<accession>A0A117ICR3</accession>
<dbReference type="GO" id="GO:0016787">
    <property type="term" value="F:hydrolase activity"/>
    <property type="evidence" value="ECO:0007669"/>
    <property type="project" value="UniProtKB-KW"/>
</dbReference>
<organism evidence="2 3">
    <name type="scientific">Mycolicibacterium canariasense</name>
    <name type="common">Mycobacterium canariasense</name>
    <dbReference type="NCBI Taxonomy" id="228230"/>
    <lineage>
        <taxon>Bacteria</taxon>
        <taxon>Bacillati</taxon>
        <taxon>Actinomycetota</taxon>
        <taxon>Actinomycetes</taxon>
        <taxon>Mycobacteriales</taxon>
        <taxon>Mycobacteriaceae</taxon>
        <taxon>Mycolicibacterium</taxon>
    </lineage>
</organism>
<evidence type="ECO:0000313" key="2">
    <source>
        <dbReference type="EMBL" id="GAS99860.1"/>
    </source>
</evidence>
<dbReference type="Proteomes" id="UP000069443">
    <property type="component" value="Unassembled WGS sequence"/>
</dbReference>
<sequence length="300" mass="32801">MKYFVASGEDRRLTPAARAELRGQFIALSDGVTHYELSGPEDGQLVVMAGGLTVPLFYWDEMAAHLHGRGLQTLTYSAYGRGYSDRVDTAYDQELFVRQLAEVIDMVGEGRPHHLVGTSMGALVAMAYLQAVPSNTALTLTLVGPAGLSRPPLTQRLLLGSDLMTTVVARTIGSRVLDQHLGHNVREPGRAAALSDMVGQAFRYEGSLYAFFSTLRNFGLFDRGELYRRTGQLAVPGLLVWGDDDEVTPITALDRVVTMLRPEDTCIIDNCGHMAPFEQPREVATVLADFAATHTERLTS</sequence>
<dbReference type="InterPro" id="IPR000073">
    <property type="entry name" value="AB_hydrolase_1"/>
</dbReference>
<reference evidence="3" key="2">
    <citation type="submission" date="2016-02" db="EMBL/GenBank/DDBJ databases">
        <title>Draft genome sequence of five rapidly growing Mycobacterium species.</title>
        <authorList>
            <person name="Katahira K."/>
            <person name="Gotou Y."/>
            <person name="Iida K."/>
            <person name="Ogura Y."/>
            <person name="Hayashi T."/>
        </authorList>
    </citation>
    <scope>NUCLEOTIDE SEQUENCE [LARGE SCALE GENOMIC DNA]</scope>
    <source>
        <strain evidence="3">JCM15298</strain>
    </source>
</reference>
<dbReference type="EMBL" id="BCSY01000137">
    <property type="protein sequence ID" value="GAS99860.1"/>
    <property type="molecule type" value="Genomic_DNA"/>
</dbReference>
<dbReference type="InterPro" id="IPR029058">
    <property type="entry name" value="AB_hydrolase_fold"/>
</dbReference>
<name>A0A117ICR3_MYCCR</name>
<comment type="caution">
    <text evidence="2">The sequence shown here is derived from an EMBL/GenBank/DDBJ whole genome shotgun (WGS) entry which is preliminary data.</text>
</comment>
<dbReference type="OrthoDB" id="9801162at2"/>
<protein>
    <submittedName>
        <fullName evidence="2">Hydrolase, alpha/beta domain protein</fullName>
    </submittedName>
</protein>
<dbReference type="Gene3D" id="3.40.50.1820">
    <property type="entry name" value="alpha/beta hydrolase"/>
    <property type="match status" value="1"/>
</dbReference>
<dbReference type="STRING" id="228230.RMCC_6825"/>
<dbReference type="AlphaFoldDB" id="A0A117ICR3"/>
<dbReference type="PANTHER" id="PTHR43689:SF8">
    <property type="entry name" value="ALPHA_BETA-HYDROLASES SUPERFAMILY PROTEIN"/>
    <property type="match status" value="1"/>
</dbReference>
<keyword evidence="2" id="KW-0378">Hydrolase</keyword>